<dbReference type="EMBL" id="CP003315">
    <property type="protein sequence ID" value="AFA41356.1"/>
    <property type="molecule type" value="Genomic_DNA"/>
</dbReference>
<reference evidence="12 13" key="1">
    <citation type="journal article" date="2012" name="MBio">
        <title>Insight into the transmission biology and species-specific functional capabilities of tsetse (Diptera: glossinidae) obligate symbiont wigglesworthia.</title>
        <authorList>
            <person name="Rio R.V."/>
            <person name="Symula R.E."/>
            <person name="Wang J."/>
            <person name="Lohs C."/>
            <person name="Wu Y.N."/>
            <person name="Snyder A.K."/>
            <person name="Bjornson R.D."/>
            <person name="Oshima K."/>
            <person name="Biehl B.S."/>
            <person name="Perna N.T."/>
            <person name="Hattori M."/>
            <person name="Aksoy S."/>
        </authorList>
    </citation>
    <scope>NUCLEOTIDE SEQUENCE [LARGE SCALE GENOMIC DNA]</scope>
    <source>
        <strain evidence="12">WGM</strain>
    </source>
</reference>
<dbReference type="Proteomes" id="UP000009061">
    <property type="component" value="Chromosome"/>
</dbReference>
<sequence length="249" mass="28984">MKILFISDVHLNQNNPNIINLFLNFLKYQASSANALYILGDLFDIWIGDDYIDDISLKISQVLKNLVIKGTSCYFIHGNRDFLIGKKYAKLANISILPNGTIINLNGKSTIILHGDTLCTYDQKYQKFRKIINKNWLKKFFLNLPLSWRIKISTFVRNKSIINNKNKKSKIMDVNDTYALNLMQKKNASIMIHGHTHLPRIHRLPKNHYRIVLGMWDKAGYVLEIKNKLSLIKFSKYFNSTISYTLEKI</sequence>
<keyword evidence="4 10" id="KW-0441">Lipid A biosynthesis</keyword>
<keyword evidence="3 10" id="KW-0997">Cell inner membrane</keyword>
<gene>
    <name evidence="10 12" type="primary">lpxH</name>
    <name evidence="12" type="synonym">ybbF</name>
    <name evidence="12" type="ORF">WIGMOR_0537</name>
</gene>
<keyword evidence="7 10" id="KW-0443">Lipid metabolism</keyword>
<evidence type="ECO:0000256" key="6">
    <source>
        <dbReference type="ARBA" id="ARBA00022801"/>
    </source>
</evidence>
<feature type="binding site" evidence="10">
    <location>
        <position position="167"/>
    </location>
    <ligand>
        <name>substrate</name>
    </ligand>
</feature>
<evidence type="ECO:0000256" key="3">
    <source>
        <dbReference type="ARBA" id="ARBA00022519"/>
    </source>
</evidence>
<comment type="subcellular location">
    <subcellularLocation>
        <location evidence="10">Cell inner membrane</location>
        <topology evidence="10">Peripheral membrane protein</topology>
        <orientation evidence="10">Cytoplasmic side</orientation>
    </subcellularLocation>
</comment>
<evidence type="ECO:0000313" key="13">
    <source>
        <dbReference type="Proteomes" id="UP000009061"/>
    </source>
</evidence>
<feature type="binding site" evidence="10">
    <location>
        <position position="10"/>
    </location>
    <ligand>
        <name>Mn(2+)</name>
        <dbReference type="ChEBI" id="CHEBI:29035"/>
        <label>1</label>
    </ligand>
</feature>
<feature type="domain" description="Calcineurin-like phosphoesterase" evidence="11">
    <location>
        <begin position="1"/>
        <end position="198"/>
    </location>
</feature>
<keyword evidence="13" id="KW-1185">Reference proteome</keyword>
<evidence type="ECO:0000259" key="11">
    <source>
        <dbReference type="Pfam" id="PF00149"/>
    </source>
</evidence>
<dbReference type="UniPathway" id="UPA00359">
    <property type="reaction ID" value="UER00480"/>
</dbReference>
<evidence type="ECO:0000256" key="2">
    <source>
        <dbReference type="ARBA" id="ARBA00022516"/>
    </source>
</evidence>
<protein>
    <recommendedName>
        <fullName evidence="10">UDP-2,3-diacylglucosamine hydrolase</fullName>
        <ecNumber evidence="10">3.6.1.54</ecNumber>
    </recommendedName>
    <alternativeName>
        <fullName evidence="10">UDP-2,3-diacylglucosamine diphosphatase</fullName>
    </alternativeName>
</protein>
<evidence type="ECO:0000256" key="8">
    <source>
        <dbReference type="ARBA" id="ARBA00023136"/>
    </source>
</evidence>
<dbReference type="KEGG" id="wgl:WIGMOR_0537"/>
<keyword evidence="5 10" id="KW-0479">Metal-binding</keyword>
<organism evidence="12 13">
    <name type="scientific">Wigglesworthia glossinidia endosymbiont of Glossina morsitans morsitans</name>
    <name type="common">Yale colony</name>
    <dbReference type="NCBI Taxonomy" id="1142511"/>
    <lineage>
        <taxon>Bacteria</taxon>
        <taxon>Pseudomonadati</taxon>
        <taxon>Pseudomonadota</taxon>
        <taxon>Gammaproteobacteria</taxon>
        <taxon>Enterobacterales</taxon>
        <taxon>Erwiniaceae</taxon>
        <taxon>Wigglesworthia</taxon>
    </lineage>
</organism>
<feature type="binding site" evidence="10">
    <location>
        <position position="164"/>
    </location>
    <ligand>
        <name>substrate</name>
    </ligand>
</feature>
<dbReference type="eggNOG" id="COG2908">
    <property type="taxonomic scope" value="Bacteria"/>
</dbReference>
<feature type="binding site" evidence="10">
    <location>
        <begin position="79"/>
        <end position="80"/>
    </location>
    <ligand>
        <name>substrate</name>
    </ligand>
</feature>
<feature type="binding site" evidence="10">
    <location>
        <position position="8"/>
    </location>
    <ligand>
        <name>Mn(2+)</name>
        <dbReference type="ChEBI" id="CHEBI:29035"/>
        <label>1</label>
    </ligand>
</feature>
<keyword evidence="2 10" id="KW-0444">Lipid biosynthesis</keyword>
<feature type="binding site" evidence="10">
    <location>
        <position position="195"/>
    </location>
    <ligand>
        <name>Mn(2+)</name>
        <dbReference type="ChEBI" id="CHEBI:29035"/>
        <label>2</label>
    </ligand>
</feature>
<name>H6Q573_WIGGL</name>
<dbReference type="PANTHER" id="PTHR34990">
    <property type="entry name" value="UDP-2,3-DIACYLGLUCOSAMINE HYDROLASE-RELATED"/>
    <property type="match status" value="1"/>
</dbReference>
<feature type="binding site" evidence="10">
    <location>
        <position position="41"/>
    </location>
    <ligand>
        <name>Mn(2+)</name>
        <dbReference type="ChEBI" id="CHEBI:29035"/>
        <label>1</label>
    </ligand>
</feature>
<dbReference type="RefSeq" id="WP_014354295.1">
    <property type="nucleotide sequence ID" value="NC_016893.1"/>
</dbReference>
<comment type="cofactor">
    <cofactor evidence="10">
        <name>Mn(2+)</name>
        <dbReference type="ChEBI" id="CHEBI:29035"/>
    </cofactor>
    <text evidence="10">Binds 2 Mn(2+) ions per subunit in a binuclear metal center.</text>
</comment>
<comment type="pathway">
    <text evidence="10">Glycolipid biosynthesis; lipid IV(A) biosynthesis; lipid IV(A) from (3R)-3-hydroxytetradecanoyl-[acyl-carrier-protein] and UDP-N-acetyl-alpha-D-glucosamine: step 4/6.</text>
</comment>
<feature type="binding site" evidence="10">
    <location>
        <position position="197"/>
    </location>
    <ligand>
        <name>Mn(2+)</name>
        <dbReference type="ChEBI" id="CHEBI:29035"/>
        <label>1</label>
    </ligand>
</feature>
<dbReference type="PANTHER" id="PTHR34990:SF1">
    <property type="entry name" value="UDP-2,3-DIACYLGLUCOSAMINE HYDROLASE"/>
    <property type="match status" value="1"/>
</dbReference>
<keyword evidence="1 10" id="KW-1003">Cell membrane</keyword>
<dbReference type="GO" id="GO:0030145">
    <property type="term" value="F:manganese ion binding"/>
    <property type="evidence" value="ECO:0007669"/>
    <property type="project" value="UniProtKB-UniRule"/>
</dbReference>
<dbReference type="NCBIfam" id="TIGR01854">
    <property type="entry name" value="lipid_A_lpxH"/>
    <property type="match status" value="1"/>
</dbReference>
<dbReference type="GO" id="GO:0008758">
    <property type="term" value="F:UDP-2,3-diacylglucosamine hydrolase activity"/>
    <property type="evidence" value="ECO:0007669"/>
    <property type="project" value="UniProtKB-UniRule"/>
</dbReference>
<comment type="function">
    <text evidence="10">Hydrolyzes the pyrophosphate bond of UDP-2,3-diacylglucosamine to yield 2,3-diacylglucosamine 1-phosphate (lipid X) and UMP by catalyzing the attack of water at the alpha-P atom. Involved in the biosynthesis of lipid A, a phosphorylated glycolipid that anchors the lipopolysaccharide to the outer membrane of the cell.</text>
</comment>
<dbReference type="OrthoDB" id="9783283at2"/>
<keyword evidence="8 10" id="KW-0472">Membrane</keyword>
<accession>H6Q573</accession>
<feature type="binding site" evidence="10">
    <location>
        <position position="41"/>
    </location>
    <ligand>
        <name>Mn(2+)</name>
        <dbReference type="ChEBI" id="CHEBI:29035"/>
        <label>2</label>
    </ligand>
</feature>
<dbReference type="AlphaFoldDB" id="H6Q573"/>
<proteinExistence type="inferred from homology"/>
<keyword evidence="9 10" id="KW-0464">Manganese</keyword>
<evidence type="ECO:0000313" key="12">
    <source>
        <dbReference type="EMBL" id="AFA41356.1"/>
    </source>
</evidence>
<dbReference type="GO" id="GO:0005737">
    <property type="term" value="C:cytoplasm"/>
    <property type="evidence" value="ECO:0007669"/>
    <property type="project" value="InterPro"/>
</dbReference>
<dbReference type="InterPro" id="IPR004843">
    <property type="entry name" value="Calcineurin-like_PHP"/>
</dbReference>
<dbReference type="EC" id="3.6.1.54" evidence="10"/>
<feature type="binding site" evidence="10">
    <location>
        <position position="114"/>
    </location>
    <ligand>
        <name>Mn(2+)</name>
        <dbReference type="ChEBI" id="CHEBI:29035"/>
        <label>2</label>
    </ligand>
</feature>
<feature type="binding site" evidence="10">
    <location>
        <position position="122"/>
    </location>
    <ligand>
        <name>substrate</name>
    </ligand>
</feature>
<dbReference type="HAMAP" id="MF_00575">
    <property type="entry name" value="LpxH"/>
    <property type="match status" value="1"/>
</dbReference>
<dbReference type="HOGENOM" id="CLU_074586_0_0_6"/>
<feature type="binding site" evidence="10">
    <location>
        <position position="79"/>
    </location>
    <ligand>
        <name>Mn(2+)</name>
        <dbReference type="ChEBI" id="CHEBI:29035"/>
        <label>2</label>
    </ligand>
</feature>
<dbReference type="InterPro" id="IPR043461">
    <property type="entry name" value="LpxH-like"/>
</dbReference>
<dbReference type="InterPro" id="IPR010138">
    <property type="entry name" value="UDP-diacylglucosamine_Hdrlase"/>
</dbReference>
<evidence type="ECO:0000256" key="7">
    <source>
        <dbReference type="ARBA" id="ARBA00023098"/>
    </source>
</evidence>
<dbReference type="CDD" id="cd07398">
    <property type="entry name" value="MPP_YbbF-LpxH"/>
    <property type="match status" value="1"/>
</dbReference>
<comment type="catalytic activity">
    <reaction evidence="10">
        <text>UDP-2-N,3-O-bis[(3R)-3-hydroxytetradecanoyl]-alpha-D-glucosamine + H2O = 2-N,3-O-bis[(3R)-3-hydroxytetradecanoyl]-alpha-D-glucosaminyl 1-phosphate + UMP + 2 H(+)</text>
        <dbReference type="Rhea" id="RHEA:25213"/>
        <dbReference type="ChEBI" id="CHEBI:15377"/>
        <dbReference type="ChEBI" id="CHEBI:15378"/>
        <dbReference type="ChEBI" id="CHEBI:57865"/>
        <dbReference type="ChEBI" id="CHEBI:57957"/>
        <dbReference type="ChEBI" id="CHEBI:78847"/>
        <dbReference type="EC" id="3.6.1.54"/>
    </reaction>
</comment>
<dbReference type="InterPro" id="IPR029052">
    <property type="entry name" value="Metallo-depent_PP-like"/>
</dbReference>
<dbReference type="Pfam" id="PF00149">
    <property type="entry name" value="Metallophos"/>
    <property type="match status" value="1"/>
</dbReference>
<dbReference type="GO" id="GO:0019897">
    <property type="term" value="C:extrinsic component of plasma membrane"/>
    <property type="evidence" value="ECO:0007669"/>
    <property type="project" value="UniProtKB-UniRule"/>
</dbReference>
<dbReference type="NCBIfam" id="NF003743">
    <property type="entry name" value="PRK05340.1"/>
    <property type="match status" value="1"/>
</dbReference>
<dbReference type="STRING" id="1142511.WIGMOR_0537"/>
<evidence type="ECO:0000256" key="5">
    <source>
        <dbReference type="ARBA" id="ARBA00022723"/>
    </source>
</evidence>
<evidence type="ECO:0000256" key="4">
    <source>
        <dbReference type="ARBA" id="ARBA00022556"/>
    </source>
</evidence>
<evidence type="ECO:0000256" key="9">
    <source>
        <dbReference type="ARBA" id="ARBA00023211"/>
    </source>
</evidence>
<dbReference type="GO" id="GO:0009245">
    <property type="term" value="P:lipid A biosynthetic process"/>
    <property type="evidence" value="ECO:0007669"/>
    <property type="project" value="UniProtKB-UniRule"/>
</dbReference>
<feature type="binding site" evidence="10">
    <location>
        <position position="195"/>
    </location>
    <ligand>
        <name>substrate</name>
    </ligand>
</feature>
<feature type="binding site" evidence="10">
    <location>
        <position position="160"/>
    </location>
    <ligand>
        <name>substrate</name>
    </ligand>
</feature>
<dbReference type="SUPFAM" id="SSF56300">
    <property type="entry name" value="Metallo-dependent phosphatases"/>
    <property type="match status" value="1"/>
</dbReference>
<keyword evidence="6 10" id="KW-0378">Hydrolase</keyword>
<evidence type="ECO:0000256" key="1">
    <source>
        <dbReference type="ARBA" id="ARBA00022475"/>
    </source>
</evidence>
<comment type="similarity">
    <text evidence="10">Belongs to the LpxH family.</text>
</comment>
<dbReference type="Gene3D" id="3.60.21.10">
    <property type="match status" value="1"/>
</dbReference>
<evidence type="ECO:0000256" key="10">
    <source>
        <dbReference type="HAMAP-Rule" id="MF_00575"/>
    </source>
</evidence>